<evidence type="ECO:0000256" key="2">
    <source>
        <dbReference type="ARBA" id="ARBA00004872"/>
    </source>
</evidence>
<dbReference type="InterPro" id="IPR042171">
    <property type="entry name" value="Acyl-CoA_hotdog"/>
</dbReference>
<dbReference type="EMBL" id="JAAARO010000017">
    <property type="protein sequence ID" value="KAF5733050.1"/>
    <property type="molecule type" value="Genomic_DNA"/>
</dbReference>
<evidence type="ECO:0000256" key="6">
    <source>
        <dbReference type="ARBA" id="ARBA00023098"/>
    </source>
</evidence>
<dbReference type="FunFam" id="2.60.120.10:FF:000109">
    <property type="entry name" value="Acyl-CoA thioesterase II"/>
    <property type="match status" value="1"/>
</dbReference>
<dbReference type="Pfam" id="PF00027">
    <property type="entry name" value="cNMP_binding"/>
    <property type="match status" value="1"/>
</dbReference>
<dbReference type="PROSITE" id="PS00888">
    <property type="entry name" value="CNMP_BINDING_1"/>
    <property type="match status" value="1"/>
</dbReference>
<keyword evidence="11" id="KW-1185">Reference proteome</keyword>
<dbReference type="Gene3D" id="2.60.120.10">
    <property type="entry name" value="Jelly Rolls"/>
    <property type="match status" value="1"/>
</dbReference>
<dbReference type="NCBIfam" id="TIGR00189">
    <property type="entry name" value="tesB"/>
    <property type="match status" value="1"/>
</dbReference>
<dbReference type="InterPro" id="IPR000595">
    <property type="entry name" value="cNMP-bd_dom"/>
</dbReference>
<reference evidence="10 11" key="1">
    <citation type="journal article" date="2020" name="Nat. Commun.">
        <title>Genome of Tripterygium wilfordii and identification of cytochrome P450 involved in triptolide biosynthesis.</title>
        <authorList>
            <person name="Tu L."/>
            <person name="Su P."/>
            <person name="Zhang Z."/>
            <person name="Gao L."/>
            <person name="Wang J."/>
            <person name="Hu T."/>
            <person name="Zhou J."/>
            <person name="Zhang Y."/>
            <person name="Zhao Y."/>
            <person name="Liu Y."/>
            <person name="Song Y."/>
            <person name="Tong Y."/>
            <person name="Lu Y."/>
            <person name="Yang J."/>
            <person name="Xu C."/>
            <person name="Jia M."/>
            <person name="Peters R.J."/>
            <person name="Huang L."/>
            <person name="Gao W."/>
        </authorList>
    </citation>
    <scope>NUCLEOTIDE SEQUENCE [LARGE SCALE GENOMIC DNA]</scope>
    <source>
        <strain evidence="11">cv. XIE 37</strain>
        <tissue evidence="10">Leaf</tissue>
    </source>
</reference>
<dbReference type="PANTHER" id="PTHR11066">
    <property type="entry name" value="ACYL-COA THIOESTERASE"/>
    <property type="match status" value="1"/>
</dbReference>
<comment type="caution">
    <text evidence="10">The sequence shown here is derived from an EMBL/GenBank/DDBJ whole genome shotgun (WGS) entry which is preliminary data.</text>
</comment>
<proteinExistence type="inferred from homology"/>
<dbReference type="Pfam" id="PF13622">
    <property type="entry name" value="4HBT_3"/>
    <property type="match status" value="1"/>
</dbReference>
<dbReference type="CDD" id="cd03445">
    <property type="entry name" value="Thioesterase_II_repeat2"/>
    <property type="match status" value="1"/>
</dbReference>
<dbReference type="AlphaFoldDB" id="A0A7J7CG81"/>
<evidence type="ECO:0000256" key="7">
    <source>
        <dbReference type="ARBA" id="ARBA00035880"/>
    </source>
</evidence>
<dbReference type="Pfam" id="PF02551">
    <property type="entry name" value="Acyl_CoA_thio"/>
    <property type="match status" value="1"/>
</dbReference>
<dbReference type="GO" id="GO:0009062">
    <property type="term" value="P:fatty acid catabolic process"/>
    <property type="evidence" value="ECO:0007669"/>
    <property type="project" value="TreeGrafter"/>
</dbReference>
<dbReference type="EC" id="3.1.2.20" evidence="8"/>
<protein>
    <recommendedName>
        <fullName evidence="8">acyl-CoA hydrolase</fullName>
        <ecNumber evidence="8">3.1.2.20</ecNumber>
    </recommendedName>
</protein>
<dbReference type="InterPro" id="IPR014710">
    <property type="entry name" value="RmlC-like_jellyroll"/>
</dbReference>
<accession>A0A7J7CG81</accession>
<keyword evidence="6" id="KW-0443">Lipid metabolism</keyword>
<name>A0A7J7CG81_TRIWF</name>
<dbReference type="OrthoDB" id="68328at2759"/>
<dbReference type="InterPro" id="IPR025652">
    <property type="entry name" value="TesB_C"/>
</dbReference>
<dbReference type="InParanoid" id="A0A7J7CG81"/>
<dbReference type="Proteomes" id="UP000593562">
    <property type="component" value="Unassembled WGS sequence"/>
</dbReference>
<dbReference type="PROSITE" id="PS50042">
    <property type="entry name" value="CNMP_BINDING_3"/>
    <property type="match status" value="1"/>
</dbReference>
<dbReference type="InterPro" id="IPR029069">
    <property type="entry name" value="HotDog_dom_sf"/>
</dbReference>
<evidence type="ECO:0000313" key="10">
    <source>
        <dbReference type="EMBL" id="KAF5733050.1"/>
    </source>
</evidence>
<evidence type="ECO:0000259" key="9">
    <source>
        <dbReference type="PROSITE" id="PS50042"/>
    </source>
</evidence>
<dbReference type="CDD" id="cd00038">
    <property type="entry name" value="CAP_ED"/>
    <property type="match status" value="1"/>
</dbReference>
<evidence type="ECO:0000256" key="3">
    <source>
        <dbReference type="ARBA" id="ARBA00006538"/>
    </source>
</evidence>
<keyword evidence="5" id="KW-0378">Hydrolase</keyword>
<dbReference type="InterPro" id="IPR018490">
    <property type="entry name" value="cNMP-bd_dom_sf"/>
</dbReference>
<evidence type="ECO:0000256" key="8">
    <source>
        <dbReference type="ARBA" id="ARBA00038894"/>
    </source>
</evidence>
<evidence type="ECO:0000313" key="11">
    <source>
        <dbReference type="Proteomes" id="UP000593562"/>
    </source>
</evidence>
<dbReference type="PANTHER" id="PTHR11066:SF34">
    <property type="entry name" value="ACYL-COENZYME A THIOESTERASE 8"/>
    <property type="match status" value="1"/>
</dbReference>
<evidence type="ECO:0000256" key="1">
    <source>
        <dbReference type="ARBA" id="ARBA00004253"/>
    </source>
</evidence>
<comment type="catalytic activity">
    <reaction evidence="7">
        <text>a fatty acyl-CoA + H2O = a fatty acid + CoA + H(+)</text>
        <dbReference type="Rhea" id="RHEA:16781"/>
        <dbReference type="ChEBI" id="CHEBI:15377"/>
        <dbReference type="ChEBI" id="CHEBI:15378"/>
        <dbReference type="ChEBI" id="CHEBI:28868"/>
        <dbReference type="ChEBI" id="CHEBI:57287"/>
        <dbReference type="ChEBI" id="CHEBI:77636"/>
        <dbReference type="EC" id="3.1.2.20"/>
    </reaction>
</comment>
<evidence type="ECO:0000256" key="5">
    <source>
        <dbReference type="ARBA" id="ARBA00022801"/>
    </source>
</evidence>
<evidence type="ECO:0000256" key="4">
    <source>
        <dbReference type="ARBA" id="ARBA00011881"/>
    </source>
</evidence>
<dbReference type="GO" id="GO:0006637">
    <property type="term" value="P:acyl-CoA metabolic process"/>
    <property type="evidence" value="ECO:0007669"/>
    <property type="project" value="InterPro"/>
</dbReference>
<dbReference type="SUPFAM" id="SSF54637">
    <property type="entry name" value="Thioesterase/thiol ester dehydrase-isomerase"/>
    <property type="match status" value="2"/>
</dbReference>
<dbReference type="InterPro" id="IPR049449">
    <property type="entry name" value="TesB_ACOT8-like_N"/>
</dbReference>
<dbReference type="InterPro" id="IPR003703">
    <property type="entry name" value="Acyl_CoA_thio"/>
</dbReference>
<gene>
    <name evidence="10" type="ORF">HS088_TW17G00585</name>
</gene>
<dbReference type="FunCoup" id="A0A7J7CG81">
    <property type="interactions" value="2246"/>
</dbReference>
<dbReference type="SMART" id="SM00100">
    <property type="entry name" value="cNMP"/>
    <property type="match status" value="1"/>
</dbReference>
<comment type="similarity">
    <text evidence="3">Belongs to the C/M/P thioester hydrolase family.</text>
</comment>
<dbReference type="InterPro" id="IPR018488">
    <property type="entry name" value="cNMP-bd_CS"/>
</dbReference>
<sequence>MESEAVIEFLGSVSLLQRLPSTSIKKIAELVVFKHYERGEYVVREGEAGDGVYFIWEGEAEVSVHPDEENRSEFQLKQYDYFGYVGTSSSVDQPDVIALTKLTCLVLPKEHCTLLQPKSMWNADKTVETCSLVESILHLDPIEVNLFQGITLPDAPKFGKVFGGQFVGQALAAASKSVDCRKVVHSLHAYFLLVGDFNIPILYQVHRIRDGKSFATRQVDAIQKGNVVFMLLASFQKEQEGFDHQEATMPPVPAPEMLLSMEELRERRLTDPRLPRNYRKKVATTEFVPWPIEIRFCEPNNSTNQTKSPPSLRYWFRAKGNLSDDQALHRCVAAYASDLIFLSVSVNPHRRKGLKTSSVSLDHSMWFHRPFRADDWILFVITSPAAYDTRGFVSGQMFTRNGQHVVSLTQEGLLRRIKAPESATASKL</sequence>
<organism evidence="10 11">
    <name type="scientific">Tripterygium wilfordii</name>
    <name type="common">Thunder God vine</name>
    <dbReference type="NCBI Taxonomy" id="458696"/>
    <lineage>
        <taxon>Eukaryota</taxon>
        <taxon>Viridiplantae</taxon>
        <taxon>Streptophyta</taxon>
        <taxon>Embryophyta</taxon>
        <taxon>Tracheophyta</taxon>
        <taxon>Spermatophyta</taxon>
        <taxon>Magnoliopsida</taxon>
        <taxon>eudicotyledons</taxon>
        <taxon>Gunneridae</taxon>
        <taxon>Pentapetalae</taxon>
        <taxon>rosids</taxon>
        <taxon>fabids</taxon>
        <taxon>Celastrales</taxon>
        <taxon>Celastraceae</taxon>
        <taxon>Tripterygium</taxon>
    </lineage>
</organism>
<dbReference type="GO" id="GO:0047617">
    <property type="term" value="F:fatty acyl-CoA hydrolase activity"/>
    <property type="evidence" value="ECO:0007669"/>
    <property type="project" value="UniProtKB-EC"/>
</dbReference>
<dbReference type="GO" id="GO:0005782">
    <property type="term" value="C:peroxisomal matrix"/>
    <property type="evidence" value="ECO:0007669"/>
    <property type="project" value="UniProtKB-SubCell"/>
</dbReference>
<dbReference type="SUPFAM" id="SSF51206">
    <property type="entry name" value="cAMP-binding domain-like"/>
    <property type="match status" value="1"/>
</dbReference>
<feature type="domain" description="Cyclic nucleotide-binding" evidence="9">
    <location>
        <begin position="15"/>
        <end position="94"/>
    </location>
</feature>
<comment type="subunit">
    <text evidence="4">Homotetramer.</text>
</comment>
<dbReference type="FunFam" id="2.40.160.210:FF:000003">
    <property type="entry name" value="Acyl-CoA thioesterase II"/>
    <property type="match status" value="1"/>
</dbReference>
<comment type="subcellular location">
    <subcellularLocation>
        <location evidence="1">Peroxisome matrix</location>
    </subcellularLocation>
</comment>
<dbReference type="Gene3D" id="2.40.160.210">
    <property type="entry name" value="Acyl-CoA thioesterase, double hotdog domain"/>
    <property type="match status" value="1"/>
</dbReference>
<dbReference type="CDD" id="cd03444">
    <property type="entry name" value="Thioesterase_II_repeat1"/>
    <property type="match status" value="1"/>
</dbReference>
<comment type="pathway">
    <text evidence="2">Lipid metabolism; fatty acid metabolism.</text>
</comment>